<evidence type="ECO:0000313" key="3">
    <source>
        <dbReference type="Proteomes" id="UP001596417"/>
    </source>
</evidence>
<dbReference type="InterPro" id="IPR013517">
    <property type="entry name" value="FG-GAP"/>
</dbReference>
<dbReference type="EMBL" id="JBHTAX010000001">
    <property type="protein sequence ID" value="MFC7189258.1"/>
    <property type="molecule type" value="Genomic_DNA"/>
</dbReference>
<dbReference type="InterPro" id="IPR028994">
    <property type="entry name" value="Integrin_alpha_N"/>
</dbReference>
<name>A0ABD5YIQ8_9EURY</name>
<dbReference type="Pfam" id="PF13517">
    <property type="entry name" value="FG-GAP_3"/>
    <property type="match status" value="1"/>
</dbReference>
<reference evidence="2 3" key="1">
    <citation type="journal article" date="2019" name="Int. J. Syst. Evol. Microbiol.">
        <title>The Global Catalogue of Microorganisms (GCM) 10K type strain sequencing project: providing services to taxonomists for standard genome sequencing and annotation.</title>
        <authorList>
            <consortium name="The Broad Institute Genomics Platform"/>
            <consortium name="The Broad Institute Genome Sequencing Center for Infectious Disease"/>
            <person name="Wu L."/>
            <person name="Ma J."/>
        </authorList>
    </citation>
    <scope>NUCLEOTIDE SEQUENCE [LARGE SCALE GENOMIC DNA]</scope>
    <source>
        <strain evidence="2 3">RDMS1</strain>
    </source>
</reference>
<evidence type="ECO:0000313" key="2">
    <source>
        <dbReference type="EMBL" id="MFC7189258.1"/>
    </source>
</evidence>
<dbReference type="AlphaFoldDB" id="A0ABD5YIQ8"/>
<dbReference type="RefSeq" id="WP_390204786.1">
    <property type="nucleotide sequence ID" value="NZ_JBHSZC010000001.1"/>
</dbReference>
<organism evidence="2 3">
    <name type="scientific">Halocatena marina</name>
    <dbReference type="NCBI Taxonomy" id="2934937"/>
    <lineage>
        <taxon>Archaea</taxon>
        <taxon>Methanobacteriati</taxon>
        <taxon>Methanobacteriota</taxon>
        <taxon>Stenosarchaea group</taxon>
        <taxon>Halobacteria</taxon>
        <taxon>Halobacteriales</taxon>
        <taxon>Natronomonadaceae</taxon>
        <taxon>Halocatena</taxon>
    </lineage>
</organism>
<accession>A0ABD5YIQ8</accession>
<dbReference type="SUPFAM" id="SSF69318">
    <property type="entry name" value="Integrin alpha N-terminal domain"/>
    <property type="match status" value="1"/>
</dbReference>
<comment type="caution">
    <text evidence="2">The sequence shown here is derived from an EMBL/GenBank/DDBJ whole genome shotgun (WGS) entry which is preliminary data.</text>
</comment>
<keyword evidence="3" id="KW-1185">Reference proteome</keyword>
<gene>
    <name evidence="2" type="ORF">ACFQL7_04940</name>
</gene>
<evidence type="ECO:0000256" key="1">
    <source>
        <dbReference type="ARBA" id="ARBA00022729"/>
    </source>
</evidence>
<proteinExistence type="predicted"/>
<sequence length="79" mass="8406">MPPPSIGDLDGDGTPELVGVTPDGVVTVLNPSNGEQLATYERDVPVWIHPTVIDLDDDGREEILVMYGDGRAVALSFNS</sequence>
<protein>
    <submittedName>
        <fullName evidence="2">FG-GAP repeat domain-containing protein</fullName>
    </submittedName>
</protein>
<dbReference type="Proteomes" id="UP001596417">
    <property type="component" value="Unassembled WGS sequence"/>
</dbReference>
<keyword evidence="1" id="KW-0732">Signal</keyword>